<evidence type="ECO:0000256" key="4">
    <source>
        <dbReference type="ARBA" id="ARBA00022692"/>
    </source>
</evidence>
<dbReference type="Proteomes" id="UP000789390">
    <property type="component" value="Unassembled WGS sequence"/>
</dbReference>
<dbReference type="OrthoDB" id="8904098at2759"/>
<evidence type="ECO:0000256" key="5">
    <source>
        <dbReference type="ARBA" id="ARBA00022856"/>
    </source>
</evidence>
<keyword evidence="14" id="KW-1185">Reference proteome</keyword>
<feature type="transmembrane region" description="Helical" evidence="12">
    <location>
        <begin position="198"/>
        <end position="224"/>
    </location>
</feature>
<evidence type="ECO:0000256" key="6">
    <source>
        <dbReference type="ARBA" id="ARBA00022927"/>
    </source>
</evidence>
<evidence type="ECO:0000256" key="1">
    <source>
        <dbReference type="ARBA" id="ARBA00004141"/>
    </source>
</evidence>
<dbReference type="Gene3D" id="1.20.1250.20">
    <property type="entry name" value="MFS general substrate transporter like domains"/>
    <property type="match status" value="2"/>
</dbReference>
<comment type="similarity">
    <text evidence="2 10">Belongs to the major facilitator superfamily. Proton-dependent oligopeptide transporter (POT/PTR) (TC 2.A.17) family.</text>
</comment>
<dbReference type="SUPFAM" id="SSF103473">
    <property type="entry name" value="MFS general substrate transporter"/>
    <property type="match status" value="2"/>
</dbReference>
<dbReference type="GO" id="GO:0006857">
    <property type="term" value="P:oligopeptide transport"/>
    <property type="evidence" value="ECO:0007669"/>
    <property type="project" value="InterPro"/>
</dbReference>
<dbReference type="PROSITE" id="PS01023">
    <property type="entry name" value="PTR2_2"/>
    <property type="match status" value="1"/>
</dbReference>
<dbReference type="GO" id="GO:0016020">
    <property type="term" value="C:membrane"/>
    <property type="evidence" value="ECO:0007669"/>
    <property type="project" value="UniProtKB-SubCell"/>
</dbReference>
<keyword evidence="7 12" id="KW-1133">Transmembrane helix</keyword>
<dbReference type="PROSITE" id="PS01022">
    <property type="entry name" value="PTR2_1"/>
    <property type="match status" value="1"/>
</dbReference>
<evidence type="ECO:0000256" key="11">
    <source>
        <dbReference type="SAM" id="MobiDB-lite"/>
    </source>
</evidence>
<evidence type="ECO:0000256" key="9">
    <source>
        <dbReference type="ARBA" id="ARBA00078114"/>
    </source>
</evidence>
<dbReference type="Pfam" id="PF00854">
    <property type="entry name" value="PTR2"/>
    <property type="match status" value="2"/>
</dbReference>
<evidence type="ECO:0000256" key="8">
    <source>
        <dbReference type="ARBA" id="ARBA00023136"/>
    </source>
</evidence>
<keyword evidence="8 12" id="KW-0472">Membrane</keyword>
<name>A0A8J2WQZ8_9CRUS</name>
<feature type="region of interest" description="Disordered" evidence="11">
    <location>
        <begin position="758"/>
        <end position="795"/>
    </location>
</feature>
<evidence type="ECO:0000256" key="2">
    <source>
        <dbReference type="ARBA" id="ARBA00005982"/>
    </source>
</evidence>
<dbReference type="InterPro" id="IPR018456">
    <property type="entry name" value="PTR2_symporter_CS"/>
</dbReference>
<feature type="transmembrane region" description="Helical" evidence="12">
    <location>
        <begin position="315"/>
        <end position="332"/>
    </location>
</feature>
<dbReference type="InterPro" id="IPR036259">
    <property type="entry name" value="MFS_trans_sf"/>
</dbReference>
<feature type="transmembrane region" description="Helical" evidence="12">
    <location>
        <begin position="660"/>
        <end position="680"/>
    </location>
</feature>
<organism evidence="13 14">
    <name type="scientific">Daphnia galeata</name>
    <dbReference type="NCBI Taxonomy" id="27404"/>
    <lineage>
        <taxon>Eukaryota</taxon>
        <taxon>Metazoa</taxon>
        <taxon>Ecdysozoa</taxon>
        <taxon>Arthropoda</taxon>
        <taxon>Crustacea</taxon>
        <taxon>Branchiopoda</taxon>
        <taxon>Diplostraca</taxon>
        <taxon>Cladocera</taxon>
        <taxon>Anomopoda</taxon>
        <taxon>Daphniidae</taxon>
        <taxon>Daphnia</taxon>
    </lineage>
</organism>
<feature type="transmembrane region" description="Helical" evidence="12">
    <location>
        <begin position="692"/>
        <end position="711"/>
    </location>
</feature>
<reference evidence="13" key="1">
    <citation type="submission" date="2021-11" db="EMBL/GenBank/DDBJ databases">
        <authorList>
            <person name="Schell T."/>
        </authorList>
    </citation>
    <scope>NUCLEOTIDE SEQUENCE</scope>
    <source>
        <strain evidence="13">M5</strain>
    </source>
</reference>
<protein>
    <recommendedName>
        <fullName evidence="9">Oligopeptide transporter 1</fullName>
    </recommendedName>
</protein>
<feature type="transmembrane region" description="Helical" evidence="12">
    <location>
        <begin position="66"/>
        <end position="84"/>
    </location>
</feature>
<feature type="transmembrane region" description="Helical" evidence="12">
    <location>
        <begin position="104"/>
        <end position="122"/>
    </location>
</feature>
<gene>
    <name evidence="13" type="ORF">DGAL_LOCUS11565</name>
</gene>
<feature type="region of interest" description="Disordered" evidence="11">
    <location>
        <begin position="1"/>
        <end position="50"/>
    </location>
</feature>
<evidence type="ECO:0000313" key="14">
    <source>
        <dbReference type="Proteomes" id="UP000789390"/>
    </source>
</evidence>
<dbReference type="GO" id="GO:0022857">
    <property type="term" value="F:transmembrane transporter activity"/>
    <property type="evidence" value="ECO:0007669"/>
    <property type="project" value="InterPro"/>
</dbReference>
<keyword evidence="6" id="KW-0653">Protein transport</keyword>
<dbReference type="FunFam" id="1.20.1250.20:FF:000049">
    <property type="entry name" value="Solute carrier family 15 member 2"/>
    <property type="match status" value="1"/>
</dbReference>
<dbReference type="EMBL" id="CAKKLH010000281">
    <property type="protein sequence ID" value="CAH0108196.1"/>
    <property type="molecule type" value="Genomic_DNA"/>
</dbReference>
<feature type="transmembrane region" description="Helical" evidence="12">
    <location>
        <begin position="362"/>
        <end position="383"/>
    </location>
</feature>
<dbReference type="GO" id="GO:0015031">
    <property type="term" value="P:protein transport"/>
    <property type="evidence" value="ECO:0007669"/>
    <property type="project" value="UniProtKB-KW"/>
</dbReference>
<accession>A0A8J2WQZ8</accession>
<feature type="transmembrane region" description="Helical" evidence="12">
    <location>
        <begin position="236"/>
        <end position="256"/>
    </location>
</feature>
<proteinExistence type="inferred from homology"/>
<feature type="transmembrane region" description="Helical" evidence="12">
    <location>
        <begin position="726"/>
        <end position="745"/>
    </location>
</feature>
<evidence type="ECO:0000313" key="13">
    <source>
        <dbReference type="EMBL" id="CAH0108196.1"/>
    </source>
</evidence>
<evidence type="ECO:0000256" key="10">
    <source>
        <dbReference type="RuleBase" id="RU003755"/>
    </source>
</evidence>
<comment type="caution">
    <text evidence="13">The sequence shown here is derived from an EMBL/GenBank/DDBJ whole genome shotgun (WGS) entry which is preliminary data.</text>
</comment>
<keyword evidence="3 10" id="KW-0813">Transport</keyword>
<keyword evidence="4 10" id="KW-0812">Transmembrane</keyword>
<keyword evidence="5" id="KW-0571">Peptide transport</keyword>
<feature type="transmembrane region" description="Helical" evidence="12">
    <location>
        <begin position="134"/>
        <end position="153"/>
    </location>
</feature>
<dbReference type="CDD" id="cd17347">
    <property type="entry name" value="MFS_SLC15A1_2_like"/>
    <property type="match status" value="1"/>
</dbReference>
<feature type="transmembrane region" description="Helical" evidence="12">
    <location>
        <begin position="395"/>
        <end position="416"/>
    </location>
</feature>
<dbReference type="InterPro" id="IPR000109">
    <property type="entry name" value="POT_fam"/>
</dbReference>
<evidence type="ECO:0000256" key="3">
    <source>
        <dbReference type="ARBA" id="ARBA00022448"/>
    </source>
</evidence>
<comment type="subcellular location">
    <subcellularLocation>
        <location evidence="1 10">Membrane</location>
        <topology evidence="1 10">Multi-pass membrane protein</topology>
    </subcellularLocation>
</comment>
<dbReference type="PANTHER" id="PTHR11654">
    <property type="entry name" value="OLIGOPEPTIDE TRANSPORTER-RELATED"/>
    <property type="match status" value="1"/>
</dbReference>
<feature type="compositionally biased region" description="Basic and acidic residues" evidence="11">
    <location>
        <begin position="785"/>
        <end position="795"/>
    </location>
</feature>
<evidence type="ECO:0000256" key="7">
    <source>
        <dbReference type="ARBA" id="ARBA00022989"/>
    </source>
</evidence>
<feature type="transmembrane region" description="Helical" evidence="12">
    <location>
        <begin position="165"/>
        <end position="186"/>
    </location>
</feature>
<sequence length="795" mass="88732">MSRKSSTSSKEDVPVVPSTEKASPPPYEEPKKESAKEPSSQLSLEKPPLDVEHPDKNVKLKYPKSVFFIIINEFCERFNFYGMRTVLSLYLKQILGFSEDKATVYYHTFIMLCYFTPIPGSILADTYLGKFKTIAILSCVYAFGSILLAVAAIPDFLPQTGFSMTGLLIIAIGTGGIKPCVSAFGGDQFVRPQQDRQLEAFFSVFYFAINAGSLISTAVTPILREDVQCFGDETCYPLAFGVPAILMIVAVVIFIAGKSLYTIKKPEGNIMGEFFKCIGHAISRKWKAKGEKHDHWLDFASDKFDKQLIEDVKRVLAVGFVFIPLPVFWALYDQQGSRWTFQATRMDGDLGGFVLKPDQMQIVNPLLILILVPIFETLIYPCFKKSGILTPLRRIGAGLVLCGLSFVVSGFLELALEPTYAIIPANGRIQLNFINTLPCEVNVEYQVTDANEKFALDANTYKFAQDLEAEKDIIVRASLNNKNCGDYNIEFDGIDTGNVNLGNGTGTKGYSILITERANNLIITRLNNEEQLDKSETGDPYVAFYLDDREFEEYSGWNITMHQYKSKKKIFDYTYVLNVTAESTPSADSIVQTEYQTAEIGTYDLSLNGIGIGKLENLIQGGVYRVIIQKALNKTDYYHVMPVEVTPPNSVNILWLLPQYFVVTVGEVMFSVTGLTFSYSQAPISMKAVMQAIWLMVVAFGNLIDIIVISAQSEDPNAGLSQAQEFFMFAGIMAIAVVLFILMSWNYNYVEDEKKEEDEKKRLSTVSNHQNDSSSSSSSSDDENDKGHENKGFSE</sequence>
<dbReference type="AlphaFoldDB" id="A0A8J2WQZ8"/>
<evidence type="ECO:0000256" key="12">
    <source>
        <dbReference type="SAM" id="Phobius"/>
    </source>
</evidence>